<dbReference type="InterPro" id="IPR012349">
    <property type="entry name" value="Split_barrel_FMN-bd"/>
</dbReference>
<keyword evidence="4" id="KW-1185">Reference proteome</keyword>
<dbReference type="Proteomes" id="UP000503580">
    <property type="component" value="Chromosome"/>
</dbReference>
<dbReference type="RefSeq" id="WP_167576395.1">
    <property type="nucleotide sequence ID" value="NZ_CP050321.1"/>
</dbReference>
<dbReference type="SUPFAM" id="SSF50475">
    <property type="entry name" value="FMN-binding split barrel"/>
    <property type="match status" value="1"/>
</dbReference>
<dbReference type="PANTHER" id="PTHR34071">
    <property type="entry name" value="5-NITROIMIDAZOLE ANTIBIOTICS RESISTANCE PROTEIN, NIMA-FAMILY-RELATED PROTEIN-RELATED"/>
    <property type="match status" value="1"/>
</dbReference>
<accession>A0A6G9RNH0</accession>
<dbReference type="AlphaFoldDB" id="A0A248KJ40"/>
<dbReference type="EMBL" id="CP022114">
    <property type="protein sequence ID" value="ASG63850.1"/>
    <property type="molecule type" value="Genomic_DNA"/>
</dbReference>
<organism evidence="1 3">
    <name type="scientific">Kluyvera genomosp. 3</name>
    <dbReference type="NCBI Taxonomy" id="2774055"/>
    <lineage>
        <taxon>Bacteria</taxon>
        <taxon>Pseudomonadati</taxon>
        <taxon>Pseudomonadota</taxon>
        <taxon>Gammaproteobacteria</taxon>
        <taxon>Enterobacterales</taxon>
        <taxon>Enterobacteriaceae</taxon>
        <taxon>Kluyvera</taxon>
    </lineage>
</organism>
<dbReference type="Pfam" id="PF12900">
    <property type="entry name" value="Pyridox_ox_2"/>
    <property type="match status" value="1"/>
</dbReference>
<accession>A0A248KJ40</accession>
<name>A0A248KJ40_9ENTR</name>
<gene>
    <name evidence="1" type="ORF">CEW81_17505</name>
    <name evidence="2" type="ORF">GY169_16840</name>
</gene>
<reference evidence="1 3" key="1">
    <citation type="submission" date="2017-06" db="EMBL/GenBank/DDBJ databases">
        <title>Origin of plasmid-mediated fosfomycin resistance gene fosA3.</title>
        <authorList>
            <person name="Ito R."/>
            <person name="Pacey M.P."/>
            <person name="Doi Y."/>
        </authorList>
    </citation>
    <scope>NUCLEOTIDE SEQUENCE [LARGE SCALE GENOMIC DNA]</scope>
    <source>
        <strain evidence="1 3">YDC799</strain>
    </source>
</reference>
<evidence type="ECO:0000313" key="4">
    <source>
        <dbReference type="Proteomes" id="UP000503580"/>
    </source>
</evidence>
<protein>
    <submittedName>
        <fullName evidence="1">5-nitroimidazole antibiotic resistance protein</fullName>
    </submittedName>
    <submittedName>
        <fullName evidence="2">Pyridoxamine 5'-phosphate oxidase family protein</fullName>
    </submittedName>
</protein>
<dbReference type="KEGG" id="kgn:GY169_16840"/>
<dbReference type="InterPro" id="IPR024747">
    <property type="entry name" value="Pyridox_Oxase-rel"/>
</dbReference>
<dbReference type="PANTHER" id="PTHR34071:SF2">
    <property type="entry name" value="FLAVIN-NUCLEOTIDE-BINDING PROTEIN"/>
    <property type="match status" value="1"/>
</dbReference>
<dbReference type="EMBL" id="CP050321">
    <property type="protein sequence ID" value="QIR28372.1"/>
    <property type="molecule type" value="Genomic_DNA"/>
</dbReference>
<reference evidence="2 4" key="2">
    <citation type="submission" date="2020-02" db="EMBL/GenBank/DDBJ databases">
        <title>Whole genome PO2S7.</title>
        <authorList>
            <person name="Singha K.M."/>
        </authorList>
    </citation>
    <scope>NUCLEOTIDE SEQUENCE [LARGE SCALE GENOMIC DNA]</scope>
    <source>
        <strain evidence="2 4">PO2S7</strain>
    </source>
</reference>
<dbReference type="Gene3D" id="2.30.110.10">
    <property type="entry name" value="Electron Transport, Fmn-binding Protein, Chain A"/>
    <property type="match status" value="1"/>
</dbReference>
<dbReference type="Proteomes" id="UP000197098">
    <property type="component" value="Chromosome"/>
</dbReference>
<sequence>MSNPDRIVSDPERILRLIQTQQICRIALNDESSPYIVPVNFGCTYQDERWTFYFHGARTGKKMRLLRKDPAISLEIDGDYRLIPAEDACDYSSAYTSIIANGQASILQECEEMTTGLDLIMRQAVPGKTFSYRDDMMKAVCVVRMDCQTLTCRQHQGI</sequence>
<evidence type="ECO:0000313" key="3">
    <source>
        <dbReference type="Proteomes" id="UP000197098"/>
    </source>
</evidence>
<evidence type="ECO:0000313" key="2">
    <source>
        <dbReference type="EMBL" id="QIR28372.1"/>
    </source>
</evidence>
<proteinExistence type="predicted"/>
<evidence type="ECO:0000313" key="1">
    <source>
        <dbReference type="EMBL" id="ASG63850.1"/>
    </source>
</evidence>